<dbReference type="PANTHER" id="PTHR13903">
    <property type="entry name" value="PIRIN-RELATED"/>
    <property type="match status" value="1"/>
</dbReference>
<dbReference type="InterPro" id="IPR012093">
    <property type="entry name" value="Pirin"/>
</dbReference>
<dbReference type="AlphaFoldDB" id="A0A0G4HK31"/>
<gene>
    <name evidence="2" type="ORF">Cvel_28323</name>
</gene>
<dbReference type="SUPFAM" id="SSF51182">
    <property type="entry name" value="RmlC-like cupins"/>
    <property type="match status" value="1"/>
</dbReference>
<dbReference type="VEuPathDB" id="CryptoDB:Cvel_28323"/>
<protein>
    <recommendedName>
        <fullName evidence="1">Pirin C-terminal domain-containing protein</fullName>
    </recommendedName>
</protein>
<evidence type="ECO:0000313" key="2">
    <source>
        <dbReference type="EMBL" id="CEM44397.1"/>
    </source>
</evidence>
<dbReference type="PANTHER" id="PTHR13903:SF8">
    <property type="entry name" value="PIRIN"/>
    <property type="match status" value="1"/>
</dbReference>
<sequence length="238" mass="25852">MFPLVHVDKPNPLDLFQIWLNLPAKNKKVDPHYKMLWREDIPVVDLKSETGEGTVKVTTVTGAIPGTQSQSLPPGPPPPSSWAFDPQNDVCVWTISFTPGTEGKGVTWVLPKAQKSGTNRVLYFFRGTKVILGESFTLEKHMGIELDSSQAVPLSVPPGGGGEGEGVELLLLQGQPIGETVVNHGPFVCSSDEELREIFGAFHEGKFGDWPFESDGPVNGLKGRFAQHPGGKVETRDV</sequence>
<dbReference type="Gene3D" id="2.60.120.10">
    <property type="entry name" value="Jelly Rolls"/>
    <property type="match status" value="1"/>
</dbReference>
<evidence type="ECO:0000259" key="1">
    <source>
        <dbReference type="Pfam" id="PF05726"/>
    </source>
</evidence>
<organism evidence="2">
    <name type="scientific">Chromera velia CCMP2878</name>
    <dbReference type="NCBI Taxonomy" id="1169474"/>
    <lineage>
        <taxon>Eukaryota</taxon>
        <taxon>Sar</taxon>
        <taxon>Alveolata</taxon>
        <taxon>Colpodellida</taxon>
        <taxon>Chromeraceae</taxon>
        <taxon>Chromera</taxon>
    </lineage>
</organism>
<dbReference type="InterPro" id="IPR008778">
    <property type="entry name" value="Pirin_C_dom"/>
</dbReference>
<reference evidence="2" key="1">
    <citation type="submission" date="2014-11" db="EMBL/GenBank/DDBJ databases">
        <authorList>
            <person name="Otto D Thomas"/>
            <person name="Naeem Raeece"/>
        </authorList>
    </citation>
    <scope>NUCLEOTIDE SEQUENCE</scope>
</reference>
<name>A0A0G4HK31_9ALVE</name>
<proteinExistence type="predicted"/>
<accession>A0A0G4HK31</accession>
<feature type="domain" description="Pirin C-terminal" evidence="1">
    <location>
        <begin position="115"/>
        <end position="208"/>
    </location>
</feature>
<dbReference type="Pfam" id="PF05726">
    <property type="entry name" value="Pirin_C"/>
    <property type="match status" value="1"/>
</dbReference>
<dbReference type="InterPro" id="IPR011051">
    <property type="entry name" value="RmlC_Cupin_sf"/>
</dbReference>
<dbReference type="EMBL" id="CDMZ01002919">
    <property type="protein sequence ID" value="CEM44397.1"/>
    <property type="molecule type" value="Genomic_DNA"/>
</dbReference>
<dbReference type="InterPro" id="IPR014710">
    <property type="entry name" value="RmlC-like_jellyroll"/>
</dbReference>